<dbReference type="PANTHER" id="PTHR31721">
    <property type="entry name" value="OS06G0710300 PROTEIN"/>
    <property type="match status" value="1"/>
</dbReference>
<accession>D8ST85</accession>
<reference evidence="2 3" key="1">
    <citation type="journal article" date="2011" name="Science">
        <title>The Selaginella genome identifies genetic changes associated with the evolution of vascular plants.</title>
        <authorList>
            <person name="Banks J.A."/>
            <person name="Nishiyama T."/>
            <person name="Hasebe M."/>
            <person name="Bowman J.L."/>
            <person name="Gribskov M."/>
            <person name="dePamphilis C."/>
            <person name="Albert V.A."/>
            <person name="Aono N."/>
            <person name="Aoyama T."/>
            <person name="Ambrose B.A."/>
            <person name="Ashton N.W."/>
            <person name="Axtell M.J."/>
            <person name="Barker E."/>
            <person name="Barker M.S."/>
            <person name="Bennetzen J.L."/>
            <person name="Bonawitz N.D."/>
            <person name="Chapple C."/>
            <person name="Cheng C."/>
            <person name="Correa L.G."/>
            <person name="Dacre M."/>
            <person name="DeBarry J."/>
            <person name="Dreyer I."/>
            <person name="Elias M."/>
            <person name="Engstrom E.M."/>
            <person name="Estelle M."/>
            <person name="Feng L."/>
            <person name="Finet C."/>
            <person name="Floyd S.K."/>
            <person name="Frommer W.B."/>
            <person name="Fujita T."/>
            <person name="Gramzow L."/>
            <person name="Gutensohn M."/>
            <person name="Harholt J."/>
            <person name="Hattori M."/>
            <person name="Heyl A."/>
            <person name="Hirai T."/>
            <person name="Hiwatashi Y."/>
            <person name="Ishikawa M."/>
            <person name="Iwata M."/>
            <person name="Karol K.G."/>
            <person name="Koehler B."/>
            <person name="Kolukisaoglu U."/>
            <person name="Kubo M."/>
            <person name="Kurata T."/>
            <person name="Lalonde S."/>
            <person name="Li K."/>
            <person name="Li Y."/>
            <person name="Litt A."/>
            <person name="Lyons E."/>
            <person name="Manning G."/>
            <person name="Maruyama T."/>
            <person name="Michael T.P."/>
            <person name="Mikami K."/>
            <person name="Miyazaki S."/>
            <person name="Morinaga S."/>
            <person name="Murata T."/>
            <person name="Mueller-Roeber B."/>
            <person name="Nelson D.R."/>
            <person name="Obara M."/>
            <person name="Oguri Y."/>
            <person name="Olmstead R.G."/>
            <person name="Onodera N."/>
            <person name="Petersen B.L."/>
            <person name="Pils B."/>
            <person name="Prigge M."/>
            <person name="Rensing S.A."/>
            <person name="Riano-Pachon D.M."/>
            <person name="Roberts A.W."/>
            <person name="Sato Y."/>
            <person name="Scheller H.V."/>
            <person name="Schulz B."/>
            <person name="Schulz C."/>
            <person name="Shakirov E.V."/>
            <person name="Shibagaki N."/>
            <person name="Shinohara N."/>
            <person name="Shippen D.E."/>
            <person name="Soerensen I."/>
            <person name="Sotooka R."/>
            <person name="Sugimoto N."/>
            <person name="Sugita M."/>
            <person name="Sumikawa N."/>
            <person name="Tanurdzic M."/>
            <person name="Theissen G."/>
            <person name="Ulvskov P."/>
            <person name="Wakazuki S."/>
            <person name="Weng J.K."/>
            <person name="Willats W.W."/>
            <person name="Wipf D."/>
            <person name="Wolf P.G."/>
            <person name="Yang L."/>
            <person name="Zimmer A.D."/>
            <person name="Zhu Q."/>
            <person name="Mitros T."/>
            <person name="Hellsten U."/>
            <person name="Loque D."/>
            <person name="Otillar R."/>
            <person name="Salamov A."/>
            <person name="Schmutz J."/>
            <person name="Shapiro H."/>
            <person name="Lindquist E."/>
            <person name="Lucas S."/>
            <person name="Rokhsar D."/>
            <person name="Grigoriev I.V."/>
        </authorList>
    </citation>
    <scope>NUCLEOTIDE SEQUENCE [LARGE SCALE GENOMIC DNA]</scope>
</reference>
<feature type="transmembrane region" description="Helical" evidence="1">
    <location>
        <begin position="51"/>
        <end position="71"/>
    </location>
</feature>
<dbReference type="HOGENOM" id="CLU_824872_0_0_1"/>
<feature type="transmembrane region" description="Helical" evidence="1">
    <location>
        <begin position="143"/>
        <end position="168"/>
    </location>
</feature>
<keyword evidence="1" id="KW-1133">Transmembrane helix</keyword>
<dbReference type="InterPro" id="IPR005134">
    <property type="entry name" value="UPF0114"/>
</dbReference>
<sequence>MHRKGNFRFTLFGVIGSLAGSLLCFVKGSLFVLRSFIEYFNAIWQGVDTEVILLLVEAMGTVMLIFGMGLYEFFVSTLDIPEENLPAGVPRTTVCGSNLFGLFRLQECPKWLEIRSLDELKTKLGHVIIMILLVGMFDKSKKIIIHTGLDLVCLSASILFSSGCLFLLSKLHKAGMELLGLLRRDGGVRLAVDSGHSSQLWMLIPDLLAQEVELLDSIQAHNCLWIEPLPSAMQADVLTFVYLRSYHFRPNDLLLLSKRLLEFYFDEIPDFLKKHMEPESHEAMLKEGPQQEFNPEDEEDYWNLKAIR</sequence>
<dbReference type="EMBL" id="GL377639">
    <property type="protein sequence ID" value="EFJ12357.1"/>
    <property type="molecule type" value="Genomic_DNA"/>
</dbReference>
<evidence type="ECO:0000256" key="1">
    <source>
        <dbReference type="SAM" id="Phobius"/>
    </source>
</evidence>
<name>D8ST85_SELML</name>
<keyword evidence="1" id="KW-0812">Transmembrane</keyword>
<organism evidence="3">
    <name type="scientific">Selaginella moellendorffii</name>
    <name type="common">Spikemoss</name>
    <dbReference type="NCBI Taxonomy" id="88036"/>
    <lineage>
        <taxon>Eukaryota</taxon>
        <taxon>Viridiplantae</taxon>
        <taxon>Streptophyta</taxon>
        <taxon>Embryophyta</taxon>
        <taxon>Tracheophyta</taxon>
        <taxon>Lycopodiopsida</taxon>
        <taxon>Selaginellales</taxon>
        <taxon>Selaginellaceae</taxon>
        <taxon>Selaginella</taxon>
    </lineage>
</organism>
<dbReference type="Gramene" id="EFJ12357">
    <property type="protein sequence ID" value="EFJ12357"/>
    <property type="gene ID" value="SELMODRAFT_425480"/>
</dbReference>
<keyword evidence="1" id="KW-0472">Membrane</keyword>
<keyword evidence="3" id="KW-1185">Reference proteome</keyword>
<proteinExistence type="predicted"/>
<dbReference type="KEGG" id="smo:SELMODRAFT_425480"/>
<evidence type="ECO:0000313" key="2">
    <source>
        <dbReference type="EMBL" id="EFJ12357.1"/>
    </source>
</evidence>
<dbReference type="GO" id="GO:0009941">
    <property type="term" value="C:chloroplast envelope"/>
    <property type="evidence" value="ECO:0000318"/>
    <property type="project" value="GO_Central"/>
</dbReference>
<dbReference type="eggNOG" id="ENOG502RA6R">
    <property type="taxonomic scope" value="Eukaryota"/>
</dbReference>
<gene>
    <name evidence="2" type="ORF">SELMODRAFT_425480</name>
</gene>
<evidence type="ECO:0000313" key="3">
    <source>
        <dbReference type="Proteomes" id="UP000001514"/>
    </source>
</evidence>
<dbReference type="InParanoid" id="D8ST85"/>
<dbReference type="Pfam" id="PF03350">
    <property type="entry name" value="UPF0114"/>
    <property type="match status" value="1"/>
</dbReference>
<dbReference type="FunCoup" id="D8ST85">
    <property type="interactions" value="21"/>
</dbReference>
<dbReference type="Proteomes" id="UP000001514">
    <property type="component" value="Unassembled WGS sequence"/>
</dbReference>
<protein>
    <submittedName>
        <fullName evidence="2">Uncharacterized protein</fullName>
    </submittedName>
</protein>
<dbReference type="PANTHER" id="PTHR31721:SF4">
    <property type="entry name" value="OS06G0710300 PROTEIN"/>
    <property type="match status" value="1"/>
</dbReference>
<dbReference type="AlphaFoldDB" id="D8ST85"/>
<feature type="transmembrane region" description="Helical" evidence="1">
    <location>
        <begin position="9"/>
        <end position="31"/>
    </location>
</feature>